<feature type="transmembrane region" description="Helical" evidence="1">
    <location>
        <begin position="104"/>
        <end position="124"/>
    </location>
</feature>
<dbReference type="STRING" id="1121316.SAMN02745207_02027"/>
<dbReference type="RefSeq" id="WP_073338325.1">
    <property type="nucleotide sequence ID" value="NZ_FQXM01000010.1"/>
</dbReference>
<dbReference type="Pfam" id="PF04854">
    <property type="entry name" value="DUF624"/>
    <property type="match status" value="1"/>
</dbReference>
<accession>A0A1M5V2U9</accession>
<evidence type="ECO:0000313" key="3">
    <source>
        <dbReference type="Proteomes" id="UP000184447"/>
    </source>
</evidence>
<proteinExistence type="predicted"/>
<reference evidence="2 3" key="1">
    <citation type="submission" date="2016-11" db="EMBL/GenBank/DDBJ databases">
        <authorList>
            <person name="Jaros S."/>
            <person name="Januszkiewicz K."/>
            <person name="Wedrychowicz H."/>
        </authorList>
    </citation>
    <scope>NUCLEOTIDE SEQUENCE [LARGE SCALE GENOMIC DNA]</scope>
    <source>
        <strain evidence="2 3">DSM 8605</strain>
    </source>
</reference>
<dbReference type="EMBL" id="FQXM01000010">
    <property type="protein sequence ID" value="SHH69500.1"/>
    <property type="molecule type" value="Genomic_DNA"/>
</dbReference>
<evidence type="ECO:0000256" key="1">
    <source>
        <dbReference type="SAM" id="Phobius"/>
    </source>
</evidence>
<feature type="transmembrane region" description="Helical" evidence="1">
    <location>
        <begin position="136"/>
        <end position="160"/>
    </location>
</feature>
<protein>
    <submittedName>
        <fullName evidence="2">Uncharacterized membrane protein YesL</fullName>
    </submittedName>
</protein>
<keyword evidence="1" id="KW-1133">Transmembrane helix</keyword>
<keyword evidence="1" id="KW-0812">Transmembrane</keyword>
<dbReference type="AlphaFoldDB" id="A0A1M5V2U9"/>
<keyword evidence="3" id="KW-1185">Reference proteome</keyword>
<feature type="transmembrane region" description="Helical" evidence="1">
    <location>
        <begin position="181"/>
        <end position="200"/>
    </location>
</feature>
<dbReference type="Proteomes" id="UP000184447">
    <property type="component" value="Unassembled WGS sequence"/>
</dbReference>
<name>A0A1M5V2U9_9CLOT</name>
<dbReference type="OrthoDB" id="1975933at2"/>
<evidence type="ECO:0000313" key="2">
    <source>
        <dbReference type="EMBL" id="SHH69500.1"/>
    </source>
</evidence>
<sequence>MSLFNQNSKQFDDNILYVITNYFSWIFVSNVYFILLNIPFIFMLTFGSLVVTEGYIPIFIASTITIGPSLTALYSTMGKLIRDKDISLTKSFFKFYKNSFKQSFLLWGLIVLLIELLYFDISLINANNLPAFLSNIFLSFIIIILFISLTMFPIISRFYFNTKDLLKLSFFYSFKRIKHSILNIIIVVAQILILSIYPQYTTFFVFSVGAYAIMYNSKDFLTEIEETLIPNK</sequence>
<keyword evidence="1" id="KW-0472">Membrane</keyword>
<organism evidence="2 3">
    <name type="scientific">Clostridium grantii DSM 8605</name>
    <dbReference type="NCBI Taxonomy" id="1121316"/>
    <lineage>
        <taxon>Bacteria</taxon>
        <taxon>Bacillati</taxon>
        <taxon>Bacillota</taxon>
        <taxon>Clostridia</taxon>
        <taxon>Eubacteriales</taxon>
        <taxon>Clostridiaceae</taxon>
        <taxon>Clostridium</taxon>
    </lineage>
</organism>
<feature type="transmembrane region" description="Helical" evidence="1">
    <location>
        <begin position="54"/>
        <end position="74"/>
    </location>
</feature>
<feature type="transmembrane region" description="Helical" evidence="1">
    <location>
        <begin position="21"/>
        <end position="42"/>
    </location>
</feature>
<gene>
    <name evidence="2" type="ORF">SAMN02745207_02027</name>
</gene>
<dbReference type="InterPro" id="IPR006938">
    <property type="entry name" value="DUF624"/>
</dbReference>